<feature type="domain" description="BHLH" evidence="5">
    <location>
        <begin position="188"/>
        <end position="237"/>
    </location>
</feature>
<dbReference type="STRING" id="4538.I1PE96"/>
<keyword evidence="2" id="KW-0805">Transcription regulation</keyword>
<dbReference type="PANTHER" id="PTHR45959:SF2">
    <property type="entry name" value="BHLH TRANSCRIPTION FACTOR"/>
    <property type="match status" value="1"/>
</dbReference>
<feature type="region of interest" description="Disordered" evidence="4">
    <location>
        <begin position="267"/>
        <end position="288"/>
    </location>
</feature>
<dbReference type="EnsemblPlants" id="ORGLA03G0269200.1">
    <property type="protein sequence ID" value="ORGLA03G0269200.1"/>
    <property type="gene ID" value="ORGLA03G0269200"/>
</dbReference>
<feature type="compositionally biased region" description="Low complexity" evidence="4">
    <location>
        <begin position="69"/>
        <end position="80"/>
    </location>
</feature>
<keyword evidence="3" id="KW-0804">Transcription</keyword>
<dbReference type="Gene3D" id="4.10.280.10">
    <property type="entry name" value="Helix-loop-helix DNA-binding domain"/>
    <property type="match status" value="1"/>
</dbReference>
<accession>I1PE96</accession>
<dbReference type="PROSITE" id="PS50888">
    <property type="entry name" value="BHLH"/>
    <property type="match status" value="1"/>
</dbReference>
<dbReference type="SUPFAM" id="SSF47459">
    <property type="entry name" value="HLH, helix-loop-helix DNA-binding domain"/>
    <property type="match status" value="1"/>
</dbReference>
<dbReference type="OMA" id="CSQDHIV"/>
<organism evidence="6 7">
    <name type="scientific">Oryza glaberrima</name>
    <name type="common">African rice</name>
    <dbReference type="NCBI Taxonomy" id="4538"/>
    <lineage>
        <taxon>Eukaryota</taxon>
        <taxon>Viridiplantae</taxon>
        <taxon>Streptophyta</taxon>
        <taxon>Embryophyta</taxon>
        <taxon>Tracheophyta</taxon>
        <taxon>Spermatophyta</taxon>
        <taxon>Magnoliopsida</taxon>
        <taxon>Liliopsida</taxon>
        <taxon>Poales</taxon>
        <taxon>Poaceae</taxon>
        <taxon>BOP clade</taxon>
        <taxon>Oryzoideae</taxon>
        <taxon>Oryzeae</taxon>
        <taxon>Oryzinae</taxon>
        <taxon>Oryza</taxon>
    </lineage>
</organism>
<dbReference type="Gramene" id="ORGLA03G0269200.1">
    <property type="protein sequence ID" value="ORGLA03G0269200.1"/>
    <property type="gene ID" value="ORGLA03G0269200"/>
</dbReference>
<evidence type="ECO:0000313" key="6">
    <source>
        <dbReference type="EnsemblPlants" id="ORGLA03G0269200.1"/>
    </source>
</evidence>
<dbReference type="Pfam" id="PF00010">
    <property type="entry name" value="HLH"/>
    <property type="match status" value="1"/>
</dbReference>
<gene>
    <name evidence="6" type="primary">LOC127765967</name>
</gene>
<dbReference type="GO" id="GO:0046983">
    <property type="term" value="F:protein dimerization activity"/>
    <property type="evidence" value="ECO:0007669"/>
    <property type="project" value="InterPro"/>
</dbReference>
<sequence length="385" mass="39756">MEDSSLFMEWAMETLQHLHPLPATPPPAGGGYAGDNATFPSLQALRESSVSQNGMAPPEPTAHEGHRASYSWSSGDTDSVSGGGGGAVMEHDGWSTSPNSVRCAAGGGGGGGGGGLWPVSWNFSSAMTQPCNDQATPPNPPTTTRARYGGGGVRYLPAAVSPSPSAQTRRASSKGNGGGGSGSSSAAPYAQEHIIAERKRREKINQRFIELSTVIPGLKKMDKATILSDAVRYVKELQEKLSELEQHQNGGVESAVLLKKPCIATSSSDGGCPAASSAVAGSSSSGTARSSLPEIEAKISHGNVMVRIHGENNGKGSLVRLLAAVEGLHLGITHTNVMPFSACTAIITIMAKVEDGVSVTAEDIVGKLNTVLQQNSRNSARETKS</sequence>
<evidence type="ECO:0000256" key="2">
    <source>
        <dbReference type="ARBA" id="ARBA00023015"/>
    </source>
</evidence>
<evidence type="ECO:0000256" key="3">
    <source>
        <dbReference type="ARBA" id="ARBA00023163"/>
    </source>
</evidence>
<reference evidence="6" key="1">
    <citation type="submission" date="2015-06" db="UniProtKB">
        <authorList>
            <consortium name="EnsemblPlants"/>
        </authorList>
    </citation>
    <scope>IDENTIFICATION</scope>
</reference>
<dbReference type="HOGENOM" id="CLU_046481_3_0_1"/>
<dbReference type="SMART" id="SM00353">
    <property type="entry name" value="HLH"/>
    <property type="match status" value="1"/>
</dbReference>
<feature type="region of interest" description="Disordered" evidence="4">
    <location>
        <begin position="115"/>
        <end position="189"/>
    </location>
</feature>
<dbReference type="RefSeq" id="XP_052146911.1">
    <property type="nucleotide sequence ID" value="XM_052290951.1"/>
</dbReference>
<name>I1PE96_ORYGL</name>
<dbReference type="eggNOG" id="ENOG502QWBY">
    <property type="taxonomic scope" value="Eukaryota"/>
</dbReference>
<reference evidence="6 7" key="2">
    <citation type="submission" date="2018-04" db="EMBL/GenBank/DDBJ databases">
        <title>OglaRS2 (Oryza glaberrima Reference Sequence Version 2).</title>
        <authorList>
            <person name="Zhang J."/>
            <person name="Kudrna D."/>
            <person name="Lee S."/>
            <person name="Talag J."/>
            <person name="Rajasekar S."/>
            <person name="Wing R.A."/>
        </authorList>
    </citation>
    <scope>NUCLEOTIDE SEQUENCE [LARGE SCALE GENOMIC DNA]</scope>
    <source>
        <strain evidence="6 7">cv. IRGC 96717</strain>
    </source>
</reference>
<dbReference type="InterPro" id="IPR052610">
    <property type="entry name" value="bHLH_transcription_regulator"/>
</dbReference>
<evidence type="ECO:0000256" key="4">
    <source>
        <dbReference type="SAM" id="MobiDB-lite"/>
    </source>
</evidence>
<feature type="region of interest" description="Disordered" evidence="4">
    <location>
        <begin position="51"/>
        <end position="95"/>
    </location>
</feature>
<evidence type="ECO:0000256" key="1">
    <source>
        <dbReference type="ARBA" id="ARBA00005510"/>
    </source>
</evidence>
<feature type="compositionally biased region" description="Low complexity" evidence="4">
    <location>
        <begin position="270"/>
        <end position="288"/>
    </location>
</feature>
<dbReference type="GeneID" id="127765967"/>
<dbReference type="PANTHER" id="PTHR45959">
    <property type="entry name" value="BHLH TRANSCRIPTION FACTOR"/>
    <property type="match status" value="1"/>
</dbReference>
<feature type="compositionally biased region" description="Polar residues" evidence="4">
    <location>
        <begin position="121"/>
        <end position="135"/>
    </location>
</feature>
<dbReference type="InterPro" id="IPR011598">
    <property type="entry name" value="bHLH_dom"/>
</dbReference>
<dbReference type="InterPro" id="IPR036638">
    <property type="entry name" value="HLH_DNA-bd_sf"/>
</dbReference>
<comment type="similarity">
    <text evidence="1">Belongs to the bHLH protein family.</text>
</comment>
<evidence type="ECO:0000313" key="7">
    <source>
        <dbReference type="Proteomes" id="UP000007306"/>
    </source>
</evidence>
<dbReference type="AlphaFoldDB" id="I1PE96"/>
<keyword evidence="7" id="KW-1185">Reference proteome</keyword>
<evidence type="ECO:0000259" key="5">
    <source>
        <dbReference type="PROSITE" id="PS50888"/>
    </source>
</evidence>
<dbReference type="KEGG" id="ogl:127765967"/>
<proteinExistence type="inferred from homology"/>
<dbReference type="Proteomes" id="UP000007306">
    <property type="component" value="Chromosome 3"/>
</dbReference>
<protein>
    <recommendedName>
        <fullName evidence="5">BHLH domain-containing protein</fullName>
    </recommendedName>
</protein>